<sequence length="86" mass="9659">MDWDLSFQMKAARIALQFWATQPVQSLVVGRSFPPLSTVPLNATYGEWMEWIKSAFTLNHHLIGIAAMLPLELGGVVDENLIVYGR</sequence>
<dbReference type="Gene3D" id="3.50.50.60">
    <property type="entry name" value="FAD/NAD(P)-binding domain"/>
    <property type="match status" value="1"/>
</dbReference>
<proteinExistence type="predicted"/>
<dbReference type="SUPFAM" id="SSF54373">
    <property type="entry name" value="FAD-linked reductases, C-terminal domain"/>
    <property type="match status" value="1"/>
</dbReference>
<dbReference type="AlphaFoldDB" id="A0A4S3JD36"/>
<reference evidence="1 2" key="1">
    <citation type="submission" date="2019-03" db="EMBL/GenBank/DDBJ databases">
        <title>The genome sequence of a newly discovered highly antifungal drug resistant Aspergillus species, Aspergillus tanneri NIH 1004.</title>
        <authorList>
            <person name="Mounaud S."/>
            <person name="Singh I."/>
            <person name="Joardar V."/>
            <person name="Pakala S."/>
            <person name="Pakala S."/>
            <person name="Venepally P."/>
            <person name="Hoover J."/>
            <person name="Nierman W."/>
            <person name="Chung J."/>
            <person name="Losada L."/>
        </authorList>
    </citation>
    <scope>NUCLEOTIDE SEQUENCE [LARGE SCALE GENOMIC DNA]</scope>
    <source>
        <strain evidence="1 2">NIH1004</strain>
    </source>
</reference>
<protein>
    <submittedName>
        <fullName evidence="1">Uncharacterized protein</fullName>
    </submittedName>
</protein>
<evidence type="ECO:0000313" key="1">
    <source>
        <dbReference type="EMBL" id="THC92258.1"/>
    </source>
</evidence>
<comment type="caution">
    <text evidence="1">The sequence shown here is derived from an EMBL/GenBank/DDBJ whole genome shotgun (WGS) entry which is preliminary data.</text>
</comment>
<organism evidence="1 2">
    <name type="scientific">Aspergillus tanneri</name>
    <dbReference type="NCBI Taxonomy" id="1220188"/>
    <lineage>
        <taxon>Eukaryota</taxon>
        <taxon>Fungi</taxon>
        <taxon>Dikarya</taxon>
        <taxon>Ascomycota</taxon>
        <taxon>Pezizomycotina</taxon>
        <taxon>Eurotiomycetes</taxon>
        <taxon>Eurotiomycetidae</taxon>
        <taxon>Eurotiales</taxon>
        <taxon>Aspergillaceae</taxon>
        <taxon>Aspergillus</taxon>
        <taxon>Aspergillus subgen. Circumdati</taxon>
    </lineage>
</organism>
<keyword evidence="2" id="KW-1185">Reference proteome</keyword>
<dbReference type="VEuPathDB" id="FungiDB:EYZ11_008265"/>
<dbReference type="InterPro" id="IPR036188">
    <property type="entry name" value="FAD/NAD-bd_sf"/>
</dbReference>
<dbReference type="STRING" id="1220188.A0A4S3JD36"/>
<dbReference type="Proteomes" id="UP000308092">
    <property type="component" value="Unassembled WGS sequence"/>
</dbReference>
<dbReference type="Gene3D" id="3.30.560.10">
    <property type="entry name" value="Glucose Oxidase, domain 3"/>
    <property type="match status" value="1"/>
</dbReference>
<gene>
    <name evidence="1" type="ORF">EYZ11_008265</name>
</gene>
<accession>A0A4S3JD36</accession>
<dbReference type="EMBL" id="SOSA01000348">
    <property type="protein sequence ID" value="THC92258.1"/>
    <property type="molecule type" value="Genomic_DNA"/>
</dbReference>
<evidence type="ECO:0000313" key="2">
    <source>
        <dbReference type="Proteomes" id="UP000308092"/>
    </source>
</evidence>
<name>A0A4S3JD36_9EURO</name>